<dbReference type="STRING" id="139420.A0A371D8X5"/>
<keyword evidence="1" id="KW-0812">Transmembrane</keyword>
<feature type="transmembrane region" description="Helical" evidence="1">
    <location>
        <begin position="119"/>
        <end position="138"/>
    </location>
</feature>
<evidence type="ECO:0000313" key="3">
    <source>
        <dbReference type="Proteomes" id="UP000256964"/>
    </source>
</evidence>
<accession>A0A371D8X5</accession>
<evidence type="ECO:0000256" key="1">
    <source>
        <dbReference type="SAM" id="Phobius"/>
    </source>
</evidence>
<feature type="transmembrane region" description="Helical" evidence="1">
    <location>
        <begin position="262"/>
        <end position="281"/>
    </location>
</feature>
<gene>
    <name evidence="2" type="ORF">OH76DRAFT_1483473</name>
</gene>
<sequence length="405" mass="43998">MSTDSPSAASGSQFATMHSAVSVSLIGFFLESSLCGAFIVVFVAGVWTALSKTWPNGRSRRDLILFAASTAMFVLAISHVGIDSHILVASGLLRGADLSSLSHGISALNAPNQLGYLKFTIYVLQTVVADGFMIYRAFMVWSGSWRMISLPLFLYATSIVLGIAIIVLDTLPVNPAKLHICQRTYFMMTLLTNVLATVLVMRPLLVSRRGVREYRPKGSQLRTVRWRVMESILQSAAVFTISSLCFTVTTFVSPLGVSFSHYFFPPVVGTIFTLTVWRICLAPGPREPPLRMPLEINFNGNYDPYSGGHARSHSCPSLPITGREADCDLEDQSCCSHSGGAAVRPIAIQVSVSMTRTVDGELERGSLLSVDRDSSKVDLGHDGLALEKLDAHPHKVVLIAAQEDT</sequence>
<keyword evidence="1" id="KW-0472">Membrane</keyword>
<feature type="transmembrane region" description="Helical" evidence="1">
    <location>
        <begin position="150"/>
        <end position="173"/>
    </location>
</feature>
<name>A0A371D8X5_9APHY</name>
<feature type="transmembrane region" description="Helical" evidence="1">
    <location>
        <begin position="62"/>
        <end position="82"/>
    </location>
</feature>
<evidence type="ECO:0000313" key="2">
    <source>
        <dbReference type="EMBL" id="RDX48981.1"/>
    </source>
</evidence>
<dbReference type="AlphaFoldDB" id="A0A371D8X5"/>
<feature type="transmembrane region" description="Helical" evidence="1">
    <location>
        <begin position="20"/>
        <end position="50"/>
    </location>
</feature>
<proteinExistence type="predicted"/>
<dbReference type="EMBL" id="KZ857408">
    <property type="protein sequence ID" value="RDX48981.1"/>
    <property type="molecule type" value="Genomic_DNA"/>
</dbReference>
<protein>
    <submittedName>
        <fullName evidence="2">Uncharacterized protein</fullName>
    </submittedName>
</protein>
<organism evidence="2 3">
    <name type="scientific">Lentinus brumalis</name>
    <dbReference type="NCBI Taxonomy" id="2498619"/>
    <lineage>
        <taxon>Eukaryota</taxon>
        <taxon>Fungi</taxon>
        <taxon>Dikarya</taxon>
        <taxon>Basidiomycota</taxon>
        <taxon>Agaricomycotina</taxon>
        <taxon>Agaricomycetes</taxon>
        <taxon>Polyporales</taxon>
        <taxon>Polyporaceae</taxon>
        <taxon>Lentinus</taxon>
    </lineage>
</organism>
<dbReference type="OrthoDB" id="2756618at2759"/>
<feature type="transmembrane region" description="Helical" evidence="1">
    <location>
        <begin position="232"/>
        <end position="256"/>
    </location>
</feature>
<reference evidence="2 3" key="1">
    <citation type="journal article" date="2018" name="Biotechnol. Biofuels">
        <title>Integrative visual omics of the white-rot fungus Polyporus brumalis exposes the biotechnological potential of its oxidative enzymes for delignifying raw plant biomass.</title>
        <authorList>
            <person name="Miyauchi S."/>
            <person name="Rancon A."/>
            <person name="Drula E."/>
            <person name="Hage H."/>
            <person name="Chaduli D."/>
            <person name="Favel A."/>
            <person name="Grisel S."/>
            <person name="Henrissat B."/>
            <person name="Herpoel-Gimbert I."/>
            <person name="Ruiz-Duenas F.J."/>
            <person name="Chevret D."/>
            <person name="Hainaut M."/>
            <person name="Lin J."/>
            <person name="Wang M."/>
            <person name="Pangilinan J."/>
            <person name="Lipzen A."/>
            <person name="Lesage-Meessen L."/>
            <person name="Navarro D."/>
            <person name="Riley R."/>
            <person name="Grigoriev I.V."/>
            <person name="Zhou S."/>
            <person name="Raouche S."/>
            <person name="Rosso M.N."/>
        </authorList>
    </citation>
    <scope>NUCLEOTIDE SEQUENCE [LARGE SCALE GENOMIC DNA]</scope>
    <source>
        <strain evidence="2 3">BRFM 1820</strain>
    </source>
</reference>
<keyword evidence="1" id="KW-1133">Transmembrane helix</keyword>
<feature type="transmembrane region" description="Helical" evidence="1">
    <location>
        <begin position="185"/>
        <end position="205"/>
    </location>
</feature>
<dbReference type="Proteomes" id="UP000256964">
    <property type="component" value="Unassembled WGS sequence"/>
</dbReference>
<keyword evidence="3" id="KW-1185">Reference proteome</keyword>